<dbReference type="NCBIfam" id="TIGR01473">
    <property type="entry name" value="cyoE_ctaB"/>
    <property type="match status" value="1"/>
</dbReference>
<feature type="transmembrane region" description="Helical" evidence="14">
    <location>
        <begin position="178"/>
        <end position="196"/>
    </location>
</feature>
<evidence type="ECO:0000256" key="5">
    <source>
        <dbReference type="ARBA" id="ARBA00022679"/>
    </source>
</evidence>
<comment type="pathway">
    <text evidence="2 14">Porphyrin-containing compound metabolism; heme O biosynthesis; heme O from protoheme: step 1/1.</text>
</comment>
<dbReference type="CDD" id="cd13957">
    <property type="entry name" value="PT_UbiA_Cox10"/>
    <property type="match status" value="1"/>
</dbReference>
<evidence type="ECO:0000313" key="16">
    <source>
        <dbReference type="Proteomes" id="UP000671914"/>
    </source>
</evidence>
<feature type="transmembrane region" description="Helical" evidence="14">
    <location>
        <begin position="248"/>
        <end position="264"/>
    </location>
</feature>
<dbReference type="RefSeq" id="WP_210898483.1">
    <property type="nucleotide sequence ID" value="NZ_CP071696.1"/>
</dbReference>
<dbReference type="GO" id="GO:0005886">
    <property type="term" value="C:plasma membrane"/>
    <property type="evidence" value="ECO:0007669"/>
    <property type="project" value="UniProtKB-SubCell"/>
</dbReference>
<comment type="catalytic activity">
    <reaction evidence="13 14">
        <text>heme b + (2E,6E)-farnesyl diphosphate + H2O = Fe(II)-heme o + diphosphate</text>
        <dbReference type="Rhea" id="RHEA:28070"/>
        <dbReference type="ChEBI" id="CHEBI:15377"/>
        <dbReference type="ChEBI" id="CHEBI:33019"/>
        <dbReference type="ChEBI" id="CHEBI:60344"/>
        <dbReference type="ChEBI" id="CHEBI:60530"/>
        <dbReference type="ChEBI" id="CHEBI:175763"/>
        <dbReference type="EC" id="2.5.1.141"/>
    </reaction>
</comment>
<dbReference type="FunFam" id="1.10.357.140:FF:000001">
    <property type="entry name" value="Protoheme IX farnesyltransferase"/>
    <property type="match status" value="1"/>
</dbReference>
<dbReference type="Proteomes" id="UP000671914">
    <property type="component" value="Chromosome"/>
</dbReference>
<feature type="transmembrane region" description="Helical" evidence="14">
    <location>
        <begin position="284"/>
        <end position="305"/>
    </location>
</feature>
<dbReference type="EMBL" id="CP071696">
    <property type="protein sequence ID" value="QTX04663.1"/>
    <property type="molecule type" value="Genomic_DNA"/>
</dbReference>
<keyword evidence="7 14" id="KW-1133">Transmembrane helix</keyword>
<dbReference type="PANTHER" id="PTHR43448">
    <property type="entry name" value="PROTOHEME IX FARNESYLTRANSFERASE, MITOCHONDRIAL"/>
    <property type="match status" value="1"/>
</dbReference>
<dbReference type="AlphaFoldDB" id="A0A975FNC0"/>
<dbReference type="EC" id="2.5.1.141" evidence="3 14"/>
<keyword evidence="9 14" id="KW-0472">Membrane</keyword>
<evidence type="ECO:0000256" key="7">
    <source>
        <dbReference type="ARBA" id="ARBA00022989"/>
    </source>
</evidence>
<dbReference type="InterPro" id="IPR044878">
    <property type="entry name" value="UbiA_sf"/>
</dbReference>
<evidence type="ECO:0000256" key="2">
    <source>
        <dbReference type="ARBA" id="ARBA00004919"/>
    </source>
</evidence>
<comment type="similarity">
    <text evidence="14">Belongs to the UbiA prenyltransferase family. Protoheme IX farnesyltransferase subfamily.</text>
</comment>
<dbReference type="HAMAP" id="MF_00154">
    <property type="entry name" value="CyoE_CtaB"/>
    <property type="match status" value="1"/>
</dbReference>
<feature type="transmembrane region" description="Helical" evidence="14">
    <location>
        <begin position="32"/>
        <end position="48"/>
    </location>
</feature>
<evidence type="ECO:0000256" key="9">
    <source>
        <dbReference type="ARBA" id="ARBA00023136"/>
    </source>
</evidence>
<evidence type="ECO:0000256" key="1">
    <source>
        <dbReference type="ARBA" id="ARBA00004651"/>
    </source>
</evidence>
<evidence type="ECO:0000256" key="8">
    <source>
        <dbReference type="ARBA" id="ARBA00023133"/>
    </source>
</evidence>
<evidence type="ECO:0000313" key="15">
    <source>
        <dbReference type="EMBL" id="QTX04663.1"/>
    </source>
</evidence>
<comment type="miscellaneous">
    <text evidence="14">Carbon 2 of the heme B porphyrin ring is defined according to the Fischer nomenclature.</text>
</comment>
<keyword evidence="6 14" id="KW-0812">Transmembrane</keyword>
<keyword evidence="4 14" id="KW-1003">Cell membrane</keyword>
<dbReference type="InterPro" id="IPR006369">
    <property type="entry name" value="Protohaem_IX_farnesylTrfase"/>
</dbReference>
<feature type="transmembrane region" description="Helical" evidence="14">
    <location>
        <begin position="153"/>
        <end position="172"/>
    </location>
</feature>
<organism evidence="15 16">
    <name type="scientific">Agromyces archimandritae</name>
    <dbReference type="NCBI Taxonomy" id="2781962"/>
    <lineage>
        <taxon>Bacteria</taxon>
        <taxon>Bacillati</taxon>
        <taxon>Actinomycetota</taxon>
        <taxon>Actinomycetes</taxon>
        <taxon>Micrococcales</taxon>
        <taxon>Microbacteriaceae</taxon>
        <taxon>Agromyces</taxon>
    </lineage>
</organism>
<keyword evidence="16" id="KW-1185">Reference proteome</keyword>
<dbReference type="KEGG" id="aarc:G127AT_15690"/>
<evidence type="ECO:0000256" key="13">
    <source>
        <dbReference type="ARBA" id="ARBA00047690"/>
    </source>
</evidence>
<dbReference type="PANTHER" id="PTHR43448:SF7">
    <property type="entry name" value="4-HYDROXYBENZOATE SOLANESYLTRANSFERASE"/>
    <property type="match status" value="1"/>
</dbReference>
<evidence type="ECO:0000256" key="6">
    <source>
        <dbReference type="ARBA" id="ARBA00022692"/>
    </source>
</evidence>
<comment type="function">
    <text evidence="14">Converts heme B (protoheme IX) to heme O by substitution of the vinyl group on carbon 2 of heme B porphyrin ring with a hydroxyethyl farnesyl side group.</text>
</comment>
<sequence length="307" mass="33763">MDTAVEEIRTRPAGIGWKRKVAAYVSLTKPRVVELLLVVTVPAMILAADGIPDLWLVVATLIGGYLSAGAAGSFNCYIDRDIDRVMKRTSKRPLVTGELSDREALVFSWTLAVVSTVWFAVFTNWLATALSVAAVLLYVVFYTLILKRRTSQNIIWGGIAGCMPVLIGWAAVTGSLDWAPFILFLIIFLWTPPHYWPLSMKYREDYAAAGVPMLAVVRGRAQVGLQVILYGWAMVASSLILIPVAGMGLTYTAVAIGVGGWFIYETHRLYNRAIRHADVSPMRVFHGSIVFLSLIFLAVGVDPLLPF</sequence>
<comment type="subcellular location">
    <subcellularLocation>
        <location evidence="1 14">Cell membrane</location>
        <topology evidence="1 14">Multi-pass membrane protein</topology>
    </subcellularLocation>
</comment>
<proteinExistence type="inferred from homology"/>
<evidence type="ECO:0000256" key="14">
    <source>
        <dbReference type="HAMAP-Rule" id="MF_00154"/>
    </source>
</evidence>
<feature type="transmembrane region" description="Helical" evidence="14">
    <location>
        <begin position="99"/>
        <end position="119"/>
    </location>
</feature>
<dbReference type="Pfam" id="PF01040">
    <property type="entry name" value="UbiA"/>
    <property type="match status" value="1"/>
</dbReference>
<evidence type="ECO:0000256" key="4">
    <source>
        <dbReference type="ARBA" id="ARBA00022475"/>
    </source>
</evidence>
<evidence type="ECO:0000256" key="3">
    <source>
        <dbReference type="ARBA" id="ARBA00012292"/>
    </source>
</evidence>
<dbReference type="InterPro" id="IPR030470">
    <property type="entry name" value="UbiA_prenylTrfase_CS"/>
</dbReference>
<dbReference type="GO" id="GO:0048034">
    <property type="term" value="P:heme O biosynthetic process"/>
    <property type="evidence" value="ECO:0007669"/>
    <property type="project" value="UniProtKB-UniRule"/>
</dbReference>
<evidence type="ECO:0000256" key="11">
    <source>
        <dbReference type="ARBA" id="ARBA00040810"/>
    </source>
</evidence>
<accession>A0A975FNC0</accession>
<dbReference type="GO" id="GO:0008495">
    <property type="term" value="F:protoheme IX farnesyltransferase activity"/>
    <property type="evidence" value="ECO:0007669"/>
    <property type="project" value="UniProtKB-UniRule"/>
</dbReference>
<protein>
    <recommendedName>
        <fullName evidence="11 14">Protoheme IX farnesyltransferase</fullName>
        <ecNumber evidence="3 14">2.5.1.141</ecNumber>
    </recommendedName>
    <alternativeName>
        <fullName evidence="12 14">Heme B farnesyltransferase</fullName>
    </alternativeName>
    <alternativeName>
        <fullName evidence="10 14">Heme O synthase</fullName>
    </alternativeName>
</protein>
<feature type="transmembrane region" description="Helical" evidence="14">
    <location>
        <begin position="125"/>
        <end position="146"/>
    </location>
</feature>
<dbReference type="InterPro" id="IPR000537">
    <property type="entry name" value="UbiA_prenyltransferase"/>
</dbReference>
<dbReference type="PROSITE" id="PS00943">
    <property type="entry name" value="UBIA"/>
    <property type="match status" value="1"/>
</dbReference>
<evidence type="ECO:0000256" key="12">
    <source>
        <dbReference type="ARBA" id="ARBA00042475"/>
    </source>
</evidence>
<feature type="transmembrane region" description="Helical" evidence="14">
    <location>
        <begin position="54"/>
        <end position="78"/>
    </location>
</feature>
<feature type="transmembrane region" description="Helical" evidence="14">
    <location>
        <begin position="223"/>
        <end position="242"/>
    </location>
</feature>
<dbReference type="Gene3D" id="1.10.357.140">
    <property type="entry name" value="UbiA prenyltransferase"/>
    <property type="match status" value="1"/>
</dbReference>
<evidence type="ECO:0000256" key="10">
    <source>
        <dbReference type="ARBA" id="ARBA00030253"/>
    </source>
</evidence>
<keyword evidence="8 14" id="KW-0350">Heme biosynthesis</keyword>
<keyword evidence="5 14" id="KW-0808">Transferase</keyword>
<gene>
    <name evidence="14" type="primary">ctaB</name>
    <name evidence="15" type="ORF">G127AT_15690</name>
</gene>
<reference evidence="15" key="1">
    <citation type="submission" date="2021-03" db="EMBL/GenBank/DDBJ databases">
        <title>Agromyces archimandritus sp. nov., isolated from the cockroach Archimandrita tessellata.</title>
        <authorList>
            <person name="Guzman J."/>
            <person name="Ortuzar M."/>
            <person name="Poehlein A."/>
            <person name="Daniel R."/>
            <person name="Trujillo M."/>
            <person name="Vilcinskas A."/>
        </authorList>
    </citation>
    <scope>NUCLEOTIDE SEQUENCE</scope>
    <source>
        <strain evidence="15">G127AT</strain>
    </source>
</reference>
<dbReference type="NCBIfam" id="NF003349">
    <property type="entry name" value="PRK04375.1-2"/>
    <property type="match status" value="1"/>
</dbReference>
<name>A0A975FNC0_9MICO</name>